<proteinExistence type="predicted"/>
<accession>A0A1Z5K408</accession>
<dbReference type="InterPro" id="IPR015425">
    <property type="entry name" value="FH2_Formin"/>
</dbReference>
<evidence type="ECO:0000256" key="2">
    <source>
        <dbReference type="SAM" id="MobiDB-lite"/>
    </source>
</evidence>
<feature type="region of interest" description="Disordered" evidence="2">
    <location>
        <begin position="199"/>
        <end position="304"/>
    </location>
</feature>
<dbReference type="OrthoDB" id="206927at2759"/>
<dbReference type="InterPro" id="IPR051425">
    <property type="entry name" value="Formin_Homology"/>
</dbReference>
<reference evidence="4 5" key="1">
    <citation type="journal article" date="2015" name="Plant Cell">
        <title>Oil accumulation by the oleaginous diatom Fistulifera solaris as revealed by the genome and transcriptome.</title>
        <authorList>
            <person name="Tanaka T."/>
            <person name="Maeda Y."/>
            <person name="Veluchamy A."/>
            <person name="Tanaka M."/>
            <person name="Abida H."/>
            <person name="Marechal E."/>
            <person name="Bowler C."/>
            <person name="Muto M."/>
            <person name="Sunaga Y."/>
            <person name="Tanaka M."/>
            <person name="Yoshino T."/>
            <person name="Taniguchi T."/>
            <person name="Fukuda Y."/>
            <person name="Nemoto M."/>
            <person name="Matsumoto M."/>
            <person name="Wong P.S."/>
            <person name="Aburatani S."/>
            <person name="Fujibuchi W."/>
        </authorList>
    </citation>
    <scope>NUCLEOTIDE SEQUENCE [LARGE SCALE GENOMIC DNA]</scope>
    <source>
        <strain evidence="4 5">JPCC DA0580</strain>
    </source>
</reference>
<feature type="region of interest" description="Disordered" evidence="2">
    <location>
        <begin position="934"/>
        <end position="953"/>
    </location>
</feature>
<feature type="compositionally biased region" description="Basic and acidic residues" evidence="2">
    <location>
        <begin position="36"/>
        <end position="55"/>
    </location>
</feature>
<feature type="compositionally biased region" description="Polar residues" evidence="2">
    <location>
        <begin position="88"/>
        <end position="110"/>
    </location>
</feature>
<evidence type="ECO:0000256" key="1">
    <source>
        <dbReference type="SAM" id="Coils"/>
    </source>
</evidence>
<feature type="compositionally biased region" description="Basic and acidic residues" evidence="2">
    <location>
        <begin position="472"/>
        <end position="491"/>
    </location>
</feature>
<feature type="region of interest" description="Disordered" evidence="2">
    <location>
        <begin position="544"/>
        <end position="569"/>
    </location>
</feature>
<feature type="region of interest" description="Disordered" evidence="2">
    <location>
        <begin position="2104"/>
        <end position="2157"/>
    </location>
</feature>
<feature type="compositionally biased region" description="Low complexity" evidence="2">
    <location>
        <begin position="71"/>
        <end position="86"/>
    </location>
</feature>
<sequence>MMRRRQSQLEPPAEGEAAHAYGNTSGRSSDQTMRNDPPDHRAIEPFVSEGRDFAGGRDPSVINQGTRPTKSKTSSWSAAAMRSAMRLSQENYQQARDPSVVNEQAISINKTKSRDPPPDSRESSKKDTAVNRTVHASLGLPPSGSYSSTVGSSSSGSPNSQQRVFLRNFLKKKGEKANVPTKTMATAKQKLLRNVLQKSQGGVLKSSLSAEEAQIYRSSSGSPTNGSLREKWKRKAAANASRTGQRPSHDPPKEETAKSTHQQLAKPNLSIDSDVSAGTKARNRENSDEVRKQVKGGSTGMSIRKRYEETLREKTFQKSVTDGPKAVQIEFGDVQKDEYDDFLDILHEEVMGQHAQLWENFRATMTNTPAFTVELKSPAKAFKFDSETKELLMQMNLYLKNVSTVEHLGVTQLVKDKKYRKEISRLSMLAGGGADNSRRSSVLPPILAERVQRRKSDGHEVMVSRSVNMENNDSRGEVASRRESVKGERRASAAQHSSSKPFNNKYDVNEAAEDRSHRKTSEVSAIQTALSDDSSVSLNRYDVPSRIEQEYDPVTAQRSNDDTENQSQLEKRKFDTILSTRTLSSAIDQDFSKRMPPEVTKSHSAFHNNSTNRPGHQKRVPTDDDKITPKQLLTTPKSDFGFEVTLGQFESKMLPSCPGSDHSKSMPGSAVPWKDVRLKSVSSCSPGSQGEVSKLSPAFAQLQLRRVDSSTVSPSSAAMESQLRYSFDSQSFATNEVTSIISPSTTQQNYPGAGDPSERTPPIQNSKHVRQNTIDSASSYSVESSGITNADACIYLKHREDGVEKVFVSKERLRKTFQISEDSPPQLVWVLERSMIKSLSLDMADNQAILFLDEGGKKETLAFANAEDCLRFANSFYQFSAPSTQPSTDSGIPNSVNQQDEEDDEVSLLDTLNEEEQKVLEMYRRLRKTKAAEDAMQESISQEATRADDQVSLTSQEEELAEKYRGMLRMSFPLAVVKNKMTRDGASPKIFAAIESIANDFPPAFISAQRMPGSPVSTFSSSFGLSTTEQETAEAYRKLLDKLGNPESVRKKMDDAKVDPKIVAQVLGEDNSKAELPLTPAEEALVQSYLRMLKMSVPEEAVRHKMIKDGASEAVSRAVFNVTKQATSTNELNAEEKAIAEKFKKMLSMGVPKEGVHHKMIREQISQKVMDAVLEVTNESKPDEQNTPPLPFSRDTTLSEEETSLVSQYKKMLKLQIPREQVLARMQKEGVTEKVIIAVMGKRFGSSESTKTLDSKASEGTSSNLVSLHWTPLSGKDLDDSIWSRTSKKREISAKVVGPEKTEFNDLMELFQKKANTGKIRSTKKADAGSGSDKAKLLDITRSNNVAISLKAFKAFPFEELAEIISFLDPLRKIRGEKCQFIRDILPTSTEIRVIKDYDGCDDRLEPAELWFRHLVNIPRLEVKAQILRTMEMFNAEATLLMESFVILDEVCHQVMKSEKLQELLEMVLNIGNIMNQGTRTGGASGFKFDSLLKLTQTKSSDGKTTVLDFLVNVFVSKNQREVLDLTSDFPRCRIASKMMISDLLKEVKNLGDSLEQCKDELESLINEEEGDDGTENDVVDLTAVNSSDLDDPRSALLSAIKAKGNNVPKKPKRFAQRDLFLAVVEDKKPKDKVVLDEITMNRETGMNRLRRFIAEETETYASLIQKRDLALNACRDMSKYCGEGGGHGSTAPLLGVLAQFADNLEEAVKKYDQRLQREMRSKKQNSDQSCASSVQTVSTGQTEAKNAKRSLILMVNEMLKDANERTKEDFTKGRVYGNPSKSLQAIYELESVLLPSDNSPIQEDSGSTKSEKGVVNNTVREVLVRSTATNGTSPKRTTEISRTEVAQVNTTASAIADFWKKKEVVSMQKSLESVQQRERNQDATETDNALKRKASLVSSALQTQPSEDANVDERQCLSPKSPKQLPSVADSVRTFSGVKEQPTREESDETMEKSMHVEDTPPHEEALVEKKNDVVEDSPDDLLCEGTEAKEAIPVLPDPEMSKESTGVSIDVNKRSSSSTLVDQELARISVSPEQKENVVLHPTRGNEKTSETKPPLSAHQSSNEVLKTVQGPNMPMGSPTIASEKGESAMIRLARLKREEKTKIRKSLSESPHIIKSPLPPSINEGSAQQESAMVQLARQMRKDRRLSANKQGNK</sequence>
<protein>
    <recommendedName>
        <fullName evidence="3">FH2 domain-containing protein</fullName>
    </recommendedName>
</protein>
<feature type="region of interest" description="Disordered" evidence="2">
    <location>
        <begin position="882"/>
        <end position="905"/>
    </location>
</feature>
<feature type="compositionally biased region" description="Basic and acidic residues" evidence="2">
    <location>
        <begin position="247"/>
        <end position="258"/>
    </location>
</feature>
<feature type="region of interest" description="Disordered" evidence="2">
    <location>
        <begin position="465"/>
        <end position="506"/>
    </location>
</feature>
<feature type="region of interest" description="Disordered" evidence="2">
    <location>
        <begin position="1897"/>
        <end position="2089"/>
    </location>
</feature>
<dbReference type="SMART" id="SM00498">
    <property type="entry name" value="FH2"/>
    <property type="match status" value="1"/>
</dbReference>
<feature type="compositionally biased region" description="Basic and acidic residues" evidence="2">
    <location>
        <begin position="1717"/>
        <end position="1726"/>
    </location>
</feature>
<keyword evidence="5" id="KW-1185">Reference proteome</keyword>
<feature type="domain" description="FH2" evidence="3">
    <location>
        <begin position="1255"/>
        <end position="1731"/>
    </location>
</feature>
<dbReference type="PANTHER" id="PTHR45725">
    <property type="entry name" value="FORMIN HOMOLOGY 2 FAMILY MEMBER"/>
    <property type="match status" value="1"/>
</dbReference>
<feature type="compositionally biased region" description="Polar residues" evidence="2">
    <location>
        <begin position="22"/>
        <end position="34"/>
    </location>
</feature>
<feature type="region of interest" description="Disordered" evidence="2">
    <location>
        <begin position="597"/>
        <end position="633"/>
    </location>
</feature>
<feature type="compositionally biased region" description="Polar residues" evidence="2">
    <location>
        <begin position="740"/>
        <end position="750"/>
    </location>
</feature>
<feature type="region of interest" description="Disordered" evidence="2">
    <location>
        <begin position="740"/>
        <end position="770"/>
    </location>
</feature>
<dbReference type="PANTHER" id="PTHR45725:SF1">
    <property type="entry name" value="DISHEVELLED ASSOCIATED ACTIVATOR OF MORPHOGENESIS, ISOFORM D"/>
    <property type="match status" value="1"/>
</dbReference>
<feature type="region of interest" description="Disordered" evidence="2">
    <location>
        <begin position="1178"/>
        <end position="1199"/>
    </location>
</feature>
<evidence type="ECO:0000313" key="4">
    <source>
        <dbReference type="EMBL" id="GAX20811.1"/>
    </source>
</evidence>
<evidence type="ECO:0000313" key="5">
    <source>
        <dbReference type="Proteomes" id="UP000198406"/>
    </source>
</evidence>
<feature type="compositionally biased region" description="Polar residues" evidence="2">
    <location>
        <begin position="602"/>
        <end position="614"/>
    </location>
</feature>
<dbReference type="InParanoid" id="A0A1Z5K408"/>
<feature type="compositionally biased region" description="Basic and acidic residues" evidence="2">
    <location>
        <begin position="112"/>
        <end position="129"/>
    </location>
</feature>
<dbReference type="Gene3D" id="1.20.58.2220">
    <property type="entry name" value="Formin, FH2 domain"/>
    <property type="match status" value="1"/>
</dbReference>
<comment type="caution">
    <text evidence="4">The sequence shown here is derived from an EMBL/GenBank/DDBJ whole genome shotgun (WGS) entry which is preliminary data.</text>
</comment>
<dbReference type="EMBL" id="BDSP01000152">
    <property type="protein sequence ID" value="GAX20811.1"/>
    <property type="molecule type" value="Genomic_DNA"/>
</dbReference>
<feature type="compositionally biased region" description="Basic and acidic residues" evidence="2">
    <location>
        <begin position="2035"/>
        <end position="2053"/>
    </location>
</feature>
<feature type="region of interest" description="Disordered" evidence="2">
    <location>
        <begin position="1"/>
        <end position="162"/>
    </location>
</feature>
<feature type="compositionally biased region" description="Polar residues" evidence="2">
    <location>
        <begin position="2126"/>
        <end position="2135"/>
    </location>
</feature>
<dbReference type="Pfam" id="PF02181">
    <property type="entry name" value="FH2"/>
    <property type="match status" value="1"/>
</dbReference>
<keyword evidence="1" id="KW-0175">Coiled coil</keyword>
<dbReference type="InterPro" id="IPR042201">
    <property type="entry name" value="FH2_Formin_sf"/>
</dbReference>
<feature type="compositionally biased region" description="Polar residues" evidence="2">
    <location>
        <begin position="216"/>
        <end position="227"/>
    </location>
</feature>
<dbReference type="Proteomes" id="UP000198406">
    <property type="component" value="Unassembled WGS sequence"/>
</dbReference>
<feature type="compositionally biased region" description="Polar residues" evidence="2">
    <location>
        <begin position="259"/>
        <end position="273"/>
    </location>
</feature>
<gene>
    <name evidence="4" type="ORF">FisN_7Hh124</name>
</gene>
<dbReference type="SUPFAM" id="SSF101447">
    <property type="entry name" value="Formin homology 2 domain (FH2 domain)"/>
    <property type="match status" value="1"/>
</dbReference>
<feature type="compositionally biased region" description="Basic and acidic residues" evidence="2">
    <location>
        <begin position="282"/>
        <end position="292"/>
    </location>
</feature>
<feature type="region of interest" description="Disordered" evidence="2">
    <location>
        <begin position="1717"/>
        <end position="1744"/>
    </location>
</feature>
<name>A0A1Z5K408_FISSO</name>
<feature type="coiled-coil region" evidence="1">
    <location>
        <begin position="1541"/>
        <end position="1568"/>
    </location>
</feature>
<feature type="compositionally biased region" description="Polar residues" evidence="2">
    <location>
        <begin position="882"/>
        <end position="898"/>
    </location>
</feature>
<evidence type="ECO:0000259" key="3">
    <source>
        <dbReference type="PROSITE" id="PS51444"/>
    </source>
</evidence>
<feature type="compositionally biased region" description="Low complexity" evidence="2">
    <location>
        <begin position="137"/>
        <end position="160"/>
    </location>
</feature>
<dbReference type="PROSITE" id="PS51444">
    <property type="entry name" value="FH2"/>
    <property type="match status" value="1"/>
</dbReference>
<organism evidence="4 5">
    <name type="scientific">Fistulifera solaris</name>
    <name type="common">Oleaginous diatom</name>
    <dbReference type="NCBI Taxonomy" id="1519565"/>
    <lineage>
        <taxon>Eukaryota</taxon>
        <taxon>Sar</taxon>
        <taxon>Stramenopiles</taxon>
        <taxon>Ochrophyta</taxon>
        <taxon>Bacillariophyta</taxon>
        <taxon>Bacillariophyceae</taxon>
        <taxon>Bacillariophycidae</taxon>
        <taxon>Naviculales</taxon>
        <taxon>Naviculaceae</taxon>
        <taxon>Fistulifera</taxon>
    </lineage>
</organism>
<feature type="compositionally biased region" description="Basic and acidic residues" evidence="2">
    <location>
        <begin position="1942"/>
        <end position="1975"/>
    </location>
</feature>
<feature type="compositionally biased region" description="Polar residues" evidence="2">
    <location>
        <begin position="1897"/>
        <end position="1908"/>
    </location>
</feature>
<feature type="compositionally biased region" description="Polar residues" evidence="2">
    <location>
        <begin position="1727"/>
        <end position="1744"/>
    </location>
</feature>